<keyword evidence="1" id="KW-1133">Transmembrane helix</keyword>
<dbReference type="InterPro" id="IPR010640">
    <property type="entry name" value="Low_temperature_requirement_A"/>
</dbReference>
<name>A0A9X3W5D7_LACAM</name>
<feature type="transmembrane region" description="Helical" evidence="1">
    <location>
        <begin position="183"/>
        <end position="200"/>
    </location>
</feature>
<evidence type="ECO:0000313" key="2">
    <source>
        <dbReference type="EMBL" id="MDB6258157.1"/>
    </source>
</evidence>
<comment type="caution">
    <text evidence="2">The sequence shown here is derived from an EMBL/GenBank/DDBJ whole genome shotgun (WGS) entry which is preliminary data.</text>
</comment>
<keyword evidence="1" id="KW-0472">Membrane</keyword>
<gene>
    <name evidence="2" type="ORF">ODU72_05640</name>
</gene>
<feature type="transmembrane region" description="Helical" evidence="1">
    <location>
        <begin position="149"/>
        <end position="171"/>
    </location>
</feature>
<dbReference type="EMBL" id="JAOTGY010000008">
    <property type="protein sequence ID" value="MDB6258157.1"/>
    <property type="molecule type" value="Genomic_DNA"/>
</dbReference>
<feature type="transmembrane region" description="Helical" evidence="1">
    <location>
        <begin position="206"/>
        <end position="227"/>
    </location>
</feature>
<evidence type="ECO:0000256" key="1">
    <source>
        <dbReference type="SAM" id="Phobius"/>
    </source>
</evidence>
<reference evidence="2" key="2">
    <citation type="submission" date="2022-10" db="EMBL/GenBank/DDBJ databases">
        <authorList>
            <person name="Kostovova I."/>
            <person name="Moravkova M."/>
            <person name="Pechar R."/>
        </authorList>
    </citation>
    <scope>NUCLEOTIDE SEQUENCE</scope>
    <source>
        <strain evidence="2">M490A</strain>
    </source>
</reference>
<dbReference type="AlphaFoldDB" id="A0A9X3W5D7"/>
<feature type="transmembrane region" description="Helical" evidence="1">
    <location>
        <begin position="51"/>
        <end position="71"/>
    </location>
</feature>
<keyword evidence="1" id="KW-0812">Transmembrane</keyword>
<accession>A0A9X3W5D7</accession>
<sequence length="228" mass="26209">MACGLFFSNQLLFWFLVVGTLINIFVVMFASSRLEREYERTNMVHIIKDSLIERYGLMTMIALGEITSILYDFSKTPINWNRFIQFTLCIILVALLAAVYYQVLGELHIQLNSSIATSLTGWLFLLVILFIFLIDVSLHLVIIDGNLESKILFSFSLILMLLMIRVLFLISIHFKLSKLQIKLSWILLIEMIINLSAAFLPAMGMILLDILVLICFSFNVGQHLLFFI</sequence>
<protein>
    <submittedName>
        <fullName evidence="2">Low temperature requirement protein A</fullName>
    </submittedName>
</protein>
<dbReference type="RefSeq" id="WP_271868041.1">
    <property type="nucleotide sequence ID" value="NZ_JAOTGX010000007.1"/>
</dbReference>
<proteinExistence type="predicted"/>
<organism evidence="2 3">
    <name type="scientific">Lactobacillus amylovorus</name>
    <dbReference type="NCBI Taxonomy" id="1604"/>
    <lineage>
        <taxon>Bacteria</taxon>
        <taxon>Bacillati</taxon>
        <taxon>Bacillota</taxon>
        <taxon>Bacilli</taxon>
        <taxon>Lactobacillales</taxon>
        <taxon>Lactobacillaceae</taxon>
        <taxon>Lactobacillus</taxon>
    </lineage>
</organism>
<feature type="transmembrane region" description="Helical" evidence="1">
    <location>
        <begin position="12"/>
        <end position="30"/>
    </location>
</feature>
<feature type="transmembrane region" description="Helical" evidence="1">
    <location>
        <begin position="83"/>
        <end position="101"/>
    </location>
</feature>
<feature type="transmembrane region" description="Helical" evidence="1">
    <location>
        <begin position="122"/>
        <end position="143"/>
    </location>
</feature>
<dbReference type="Pfam" id="PF06772">
    <property type="entry name" value="LtrA"/>
    <property type="match status" value="1"/>
</dbReference>
<evidence type="ECO:0000313" key="3">
    <source>
        <dbReference type="Proteomes" id="UP001141981"/>
    </source>
</evidence>
<dbReference type="Proteomes" id="UP001141981">
    <property type="component" value="Unassembled WGS sequence"/>
</dbReference>
<reference evidence="2" key="1">
    <citation type="journal article" date="2022" name="Microorganisms">
        <title>Antibiotic Susceptibility, Resistance Gene Determinants and Corresponding Genomic Regions in Lactobacillus amylovorus Isolates Derived from Wild Boars and Domestic Pigs.</title>
        <authorList>
            <person name="Moravkova M."/>
            <person name="Kostovova I."/>
            <person name="Kavanova K."/>
            <person name="Pechar R."/>
            <person name="Stanek S."/>
            <person name="Brychta A."/>
            <person name="Zeman M."/>
            <person name="Kubasova T."/>
        </authorList>
    </citation>
    <scope>NUCLEOTIDE SEQUENCE</scope>
    <source>
        <strain evidence="2">M490A</strain>
    </source>
</reference>